<feature type="domain" description="PA" evidence="15">
    <location>
        <begin position="440"/>
        <end position="520"/>
    </location>
</feature>
<dbReference type="InterPro" id="IPR022398">
    <property type="entry name" value="Peptidase_S8_His-AS"/>
</dbReference>
<feature type="repeat" description="Cell wall-binding" evidence="10">
    <location>
        <begin position="1480"/>
        <end position="1499"/>
    </location>
</feature>
<feature type="repeat" description="Cell wall-binding" evidence="10">
    <location>
        <begin position="1440"/>
        <end position="1459"/>
    </location>
</feature>
<feature type="repeat" description="Cell wall-binding" evidence="10">
    <location>
        <begin position="1340"/>
        <end position="1359"/>
    </location>
</feature>
<sequence>MIKKITGLLLAFLLLFSSVAFGAGTSQQLSTKNIQQVSVQKQQKIDYSQKLKESADPNEKVRIIVELKDAPTINYAKKQGVKYSELKETTKQKLEKDVLAKQGQVKEEIKSKNIKIKYFHQFATVFNGFSAEVKYNDISKIEKLSNVKKVHIANKYERPKVKPEMKYSKELVEAQKAWEATGYKGEGMVVGIIDTGIDYNHKDMVLTDTSNEKLTKEKVEEITKANNLPGKFYTDKVPYGYNYMDKNDEIRDLGSGASMHGMHVAGTVGANGDENNGGIQGVAPEAQLLALKVFGNDPEMPFTFGDVYVKAIDDAIKLGADVLNMSLGSTAGFVSADDPEQQAVKRAVDNGVLMSISAGNSAYFGNGYYTSPLVFADNPDYGVSGSPGLSYESIQVASYENSFMDVDALQYDINNGEDTGKAAFLSASQVHPNEYVQKTFEVVAAGLGQPEDFEGKDFKGKYALVQRGAIPFVEKALNAQDAGAEGVIIYNNTDGIVNMATDRAIEIPQLFMMKADGEKLRAALDSGKTVKITFTGDKQKIDNPSAGKMSDFTSWGLAPNLDFKPEITAPGGQILSTLNNNQYGIMSGTSMAAPHVSGGAALVLERVDKDFQLKNADRVLMAKNLLMNTAKPVQQNGVFVSPRRQGAGLMQLNAALSTPVIVTEEKTKEAKVALKEITENQVTFKLSAQNFTDQNVTYNVTANVQTDKPADAGGLYVAVPNQLGALDLVQSKLAKVTVNGEPTKEIEVPAHGTATIEVTIDVSEGDADLSQIFKNGYWLEGFVTLTDTEDKNPTLTVPYVGFKGKWDQAPIVDAPAWDENSFYGMTGVASSIGEGFYGFLGYDWATETIDPEKIAFSPNGDGINDDALVVLSFLRNAKEVKFKVLDENKKPIRTLRTEYFVRKNYYDGGEELGYSLVGDRAWDGKINGKAAQEGKYYLQVAAVIDYPDAKWQTFEFPVKLDVTEPTVEASFDKDTQTISINNLSDGENGSGVAYWDVLVDGQSVLKDAPLLPAQTTYQLKKTLRPDQELVVEVYDYAGNKAVQVLNEGENGNIPDLHVMEPQTTQMVNSNEVTFYGYVEDKSGIQSITVDGEEVDMVYSDDGYGYYEFEKTITLDDGVHDIQVTAINNKGAKAEVSRTIMVDTTAPELTVNDVKEYVGENTQTLPVSLNVKDNFDDIRVYVNGEEKFYHAFREPYEMRPFEQTIEVDLPLEQGENTFELKVVDLAGNETVQEITVHRQKLVGWVKQGDDWYYYNENEEMQTGWIEVDGKQYYLGEDGVKRTGWIEVDGNQYYLGEDGVKRTGWIEVDGNQYYLGEDGVMQTGWVEVDGNRYYLGEDGVKRTGWVKDGGKWYYLNDKGVMQTGWVKDGGKWYYLSTSGVMQTGWVKDGGKWYYLNANGVMQTGWVKDGGKWYYLNDKGVMQTGWVKDGGKWYYLNDKGVMQTGWVKDGGKWYYLNANGVMQTGWVKDGGKWYYLNGSGVMQTGWVKDGGKWYYLNGSGVMQTGWVKDGGKWYYLNANGVMQTGWVYIGNKQYFFDANGVWVK</sequence>
<evidence type="ECO:0000256" key="10">
    <source>
        <dbReference type="PROSITE-ProRule" id="PRU00591"/>
    </source>
</evidence>
<feature type="signal peptide" evidence="13">
    <location>
        <begin position="1"/>
        <end position="22"/>
    </location>
</feature>
<feature type="repeat" description="Cell wall-binding" evidence="10">
    <location>
        <begin position="1300"/>
        <end position="1319"/>
    </location>
</feature>
<evidence type="ECO:0000256" key="13">
    <source>
        <dbReference type="SAM" id="SignalP"/>
    </source>
</evidence>
<dbReference type="InterPro" id="IPR034216">
    <property type="entry name" value="C5a_Peptidase"/>
</dbReference>
<keyword evidence="6" id="KW-0677">Repeat</keyword>
<dbReference type="PROSITE" id="PS00137">
    <property type="entry name" value="SUBTILASE_HIS"/>
    <property type="match status" value="1"/>
</dbReference>
<evidence type="ECO:0000313" key="17">
    <source>
        <dbReference type="EMBL" id="BAF30978.1"/>
    </source>
</evidence>
<dbReference type="PROSITE" id="PS51170">
    <property type="entry name" value="CW"/>
    <property type="match status" value="14"/>
</dbReference>
<evidence type="ECO:0000256" key="4">
    <source>
        <dbReference type="ARBA" id="ARBA00022670"/>
    </source>
</evidence>
<name>Q0KK26_9BACL</name>
<dbReference type="PANTHER" id="PTHR43806:SF11">
    <property type="entry name" value="CEREVISIN-RELATED"/>
    <property type="match status" value="1"/>
</dbReference>
<dbReference type="PROSITE" id="PS00136">
    <property type="entry name" value="SUBTILASE_ASP"/>
    <property type="match status" value="1"/>
</dbReference>
<evidence type="ECO:0000256" key="11">
    <source>
        <dbReference type="PROSITE-ProRule" id="PRU01240"/>
    </source>
</evidence>
<feature type="repeat" description="Cell wall-binding" evidence="10">
    <location>
        <begin position="1500"/>
        <end position="1519"/>
    </location>
</feature>
<dbReference type="PRINTS" id="PR00723">
    <property type="entry name" value="SUBTILISIN"/>
</dbReference>
<organism evidence="17">
    <name type="scientific">Geobacillus sp. MO-1</name>
    <dbReference type="NCBI Taxonomy" id="295930"/>
    <lineage>
        <taxon>Bacteria</taxon>
        <taxon>Bacillati</taxon>
        <taxon>Bacillota</taxon>
        <taxon>Bacilli</taxon>
        <taxon>Bacillales</taxon>
        <taxon>Anoxybacillaceae</taxon>
        <taxon>Geobacillus</taxon>
    </lineage>
</organism>
<evidence type="ECO:0000256" key="1">
    <source>
        <dbReference type="ARBA" id="ARBA00011073"/>
    </source>
</evidence>
<evidence type="ECO:0000259" key="14">
    <source>
        <dbReference type="Pfam" id="PF00082"/>
    </source>
</evidence>
<dbReference type="InterPro" id="IPR018337">
    <property type="entry name" value="Cell_wall/Cho-bd_repeat"/>
</dbReference>
<feature type="active site" description="Charge relay system" evidence="9 11">
    <location>
        <position position="260"/>
    </location>
</feature>
<proteinExistence type="inferred from homology"/>
<dbReference type="InterPro" id="IPR010435">
    <property type="entry name" value="C5a/SBT2-like_Fn3"/>
</dbReference>
<keyword evidence="2" id="KW-0134">Cell wall</keyword>
<keyword evidence="7 11" id="KW-0378">Hydrolase</keyword>
<keyword evidence="3" id="KW-0964">Secreted</keyword>
<dbReference type="InterPro" id="IPR000209">
    <property type="entry name" value="Peptidase_S8/S53_dom"/>
</dbReference>
<feature type="repeat" description="Cell wall-binding" evidence="10">
    <location>
        <begin position="1360"/>
        <end position="1379"/>
    </location>
</feature>
<feature type="domain" description="Peptidase S8/S53" evidence="14">
    <location>
        <begin position="185"/>
        <end position="648"/>
    </location>
</feature>
<dbReference type="EMBL" id="AB260948">
    <property type="protein sequence ID" value="BAF30978.1"/>
    <property type="molecule type" value="Genomic_DNA"/>
</dbReference>
<dbReference type="Gene3D" id="2.60.40.10">
    <property type="entry name" value="Immunoglobulins"/>
    <property type="match status" value="2"/>
</dbReference>
<dbReference type="Pfam" id="PF00082">
    <property type="entry name" value="Peptidase_S8"/>
    <property type="match status" value="1"/>
</dbReference>
<dbReference type="GO" id="GO:0016020">
    <property type="term" value="C:membrane"/>
    <property type="evidence" value="ECO:0007669"/>
    <property type="project" value="InterPro"/>
</dbReference>
<comment type="similarity">
    <text evidence="1 11 12">Belongs to the peptidase S8 family.</text>
</comment>
<dbReference type="Gene3D" id="2.10.270.10">
    <property type="entry name" value="Cholin Binding"/>
    <property type="match status" value="5"/>
</dbReference>
<feature type="repeat" description="Cell wall-binding" evidence="10">
    <location>
        <begin position="1260"/>
        <end position="1279"/>
    </location>
</feature>
<keyword evidence="17" id="KW-0176">Collagen</keyword>
<keyword evidence="5 13" id="KW-0732">Signal</keyword>
<feature type="repeat" description="Cell wall-binding" evidence="10">
    <location>
        <begin position="1320"/>
        <end position="1339"/>
    </location>
</feature>
<dbReference type="CDD" id="cd07475">
    <property type="entry name" value="Peptidases_S8_C5a_Peptidase"/>
    <property type="match status" value="1"/>
</dbReference>
<feature type="repeat" description="Cell wall-binding" evidence="10">
    <location>
        <begin position="1520"/>
        <end position="1539"/>
    </location>
</feature>
<evidence type="ECO:0000256" key="2">
    <source>
        <dbReference type="ARBA" id="ARBA00022512"/>
    </source>
</evidence>
<protein>
    <submittedName>
        <fullName evidence="17">Collagenolytic protease</fullName>
    </submittedName>
</protein>
<dbReference type="BRENDA" id="3.4.24.3">
    <property type="organism ID" value="7484"/>
</dbReference>
<dbReference type="Pfam" id="PF06280">
    <property type="entry name" value="fn3_5"/>
    <property type="match status" value="1"/>
</dbReference>
<dbReference type="SUPFAM" id="SSF52743">
    <property type="entry name" value="Subtilisin-like"/>
    <property type="match status" value="1"/>
</dbReference>
<dbReference type="InterPro" id="IPR036852">
    <property type="entry name" value="Peptidase_S8/S53_dom_sf"/>
</dbReference>
<evidence type="ECO:0000256" key="6">
    <source>
        <dbReference type="ARBA" id="ARBA00022737"/>
    </source>
</evidence>
<evidence type="ECO:0000256" key="7">
    <source>
        <dbReference type="ARBA" id="ARBA00022801"/>
    </source>
</evidence>
<dbReference type="CDD" id="cd02133">
    <property type="entry name" value="PA_C5a_like"/>
    <property type="match status" value="1"/>
</dbReference>
<dbReference type="InterPro" id="IPR013783">
    <property type="entry name" value="Ig-like_fold"/>
</dbReference>
<feature type="repeat" description="Cell wall-binding" evidence="10">
    <location>
        <begin position="1420"/>
        <end position="1439"/>
    </location>
</feature>
<dbReference type="InterPro" id="IPR050131">
    <property type="entry name" value="Peptidase_S8_subtilisin-like"/>
</dbReference>
<dbReference type="Gene3D" id="3.50.30.30">
    <property type="match status" value="1"/>
</dbReference>
<dbReference type="Pfam" id="PF19127">
    <property type="entry name" value="Choline_bind_3"/>
    <property type="match status" value="7"/>
</dbReference>
<feature type="repeat" description="Cell wall-binding" evidence="10">
    <location>
        <begin position="1460"/>
        <end position="1479"/>
    </location>
</feature>
<gene>
    <name evidence="17" type="primary">clp</name>
</gene>
<feature type="repeat" description="Cell wall-binding" evidence="10">
    <location>
        <begin position="1380"/>
        <end position="1399"/>
    </location>
</feature>
<evidence type="ECO:0000256" key="8">
    <source>
        <dbReference type="ARBA" id="ARBA00022825"/>
    </source>
</evidence>
<dbReference type="SUPFAM" id="SSF52025">
    <property type="entry name" value="PA domain"/>
    <property type="match status" value="1"/>
</dbReference>
<keyword evidence="4 11" id="KW-0645">Protease</keyword>
<dbReference type="PANTHER" id="PTHR43806">
    <property type="entry name" value="PEPTIDASE S8"/>
    <property type="match status" value="1"/>
</dbReference>
<dbReference type="SUPFAM" id="SSF69360">
    <property type="entry name" value="Cell wall binding repeat"/>
    <property type="match status" value="2"/>
</dbReference>
<dbReference type="Gene3D" id="3.40.50.200">
    <property type="entry name" value="Peptidase S8/S53 domain"/>
    <property type="match status" value="1"/>
</dbReference>
<evidence type="ECO:0000256" key="9">
    <source>
        <dbReference type="PIRSR" id="PIRSR615500-1"/>
    </source>
</evidence>
<dbReference type="GO" id="GO:0006508">
    <property type="term" value="P:proteolysis"/>
    <property type="evidence" value="ECO:0007669"/>
    <property type="project" value="UniProtKB-KW"/>
</dbReference>
<evidence type="ECO:0000259" key="15">
    <source>
        <dbReference type="Pfam" id="PF02225"/>
    </source>
</evidence>
<dbReference type="InterPro" id="IPR015500">
    <property type="entry name" value="Peptidase_S8_subtilisin-rel"/>
</dbReference>
<dbReference type="PROSITE" id="PS51892">
    <property type="entry name" value="SUBTILASE"/>
    <property type="match status" value="1"/>
</dbReference>
<feature type="repeat" description="Cell wall-binding" evidence="10">
    <location>
        <begin position="1280"/>
        <end position="1299"/>
    </location>
</feature>
<feature type="domain" description="C5a peptidase/Subtilisin-like protease SBT2-like Fn3-like" evidence="16">
    <location>
        <begin position="672"/>
        <end position="800"/>
    </location>
</feature>
<feature type="active site" description="Charge relay system" evidence="9 11">
    <location>
        <position position="590"/>
    </location>
</feature>
<dbReference type="InterPro" id="IPR003137">
    <property type="entry name" value="PA_domain"/>
</dbReference>
<dbReference type="InterPro" id="IPR046450">
    <property type="entry name" value="PA_dom_sf"/>
</dbReference>
<accession>Q0KK26</accession>
<feature type="active site" description="Charge relay system" evidence="9 11">
    <location>
        <position position="194"/>
    </location>
</feature>
<dbReference type="GO" id="GO:0004252">
    <property type="term" value="F:serine-type endopeptidase activity"/>
    <property type="evidence" value="ECO:0007669"/>
    <property type="project" value="UniProtKB-UniRule"/>
</dbReference>
<evidence type="ECO:0000256" key="3">
    <source>
        <dbReference type="ARBA" id="ARBA00022525"/>
    </source>
</evidence>
<evidence type="ECO:0000259" key="16">
    <source>
        <dbReference type="Pfam" id="PF06280"/>
    </source>
</evidence>
<dbReference type="Pfam" id="PF09136">
    <property type="entry name" value="Glucodextran_B"/>
    <property type="match status" value="1"/>
</dbReference>
<feature type="repeat" description="Cell wall-binding" evidence="10">
    <location>
        <begin position="1400"/>
        <end position="1419"/>
    </location>
</feature>
<feature type="chain" id="PRO_5004175161" evidence="13">
    <location>
        <begin position="23"/>
        <end position="1541"/>
    </location>
</feature>
<dbReference type="PROSITE" id="PS00138">
    <property type="entry name" value="SUBTILASE_SER"/>
    <property type="match status" value="1"/>
</dbReference>
<dbReference type="Pfam" id="PF02225">
    <property type="entry name" value="PA"/>
    <property type="match status" value="1"/>
</dbReference>
<dbReference type="InterPro" id="IPR023828">
    <property type="entry name" value="Peptidase_S8_Ser-AS"/>
</dbReference>
<dbReference type="Gene3D" id="2.60.40.1710">
    <property type="entry name" value="Subtilisin-like superfamily"/>
    <property type="match status" value="1"/>
</dbReference>
<reference evidence="17" key="1">
    <citation type="journal article" date="2006" name="J. Bacteriol.">
        <title>Characteristic features in the structure and collagen-binding ability of a thermophilic collagenolytic protease from the thermophile Geobacillus collagenovorans MO-1.</title>
        <authorList>
            <person name="Itoi Y."/>
            <person name="Horinaka M."/>
            <person name="Tsujimoto Y."/>
            <person name="Matsui H."/>
            <person name="Watanabe K."/>
        </authorList>
    </citation>
    <scope>NUCLEOTIDE SEQUENCE</scope>
    <source>
        <strain evidence="17">MO-1</strain>
    </source>
</reference>
<keyword evidence="8 11" id="KW-0720">Serine protease</keyword>
<evidence type="ECO:0000256" key="5">
    <source>
        <dbReference type="ARBA" id="ARBA00022729"/>
    </source>
</evidence>
<dbReference type="Pfam" id="PF01473">
    <property type="entry name" value="Choline_bind_1"/>
    <property type="match status" value="1"/>
</dbReference>
<dbReference type="InterPro" id="IPR023827">
    <property type="entry name" value="Peptidase_S8_Asp-AS"/>
</dbReference>
<evidence type="ECO:0000256" key="12">
    <source>
        <dbReference type="RuleBase" id="RU003355"/>
    </source>
</evidence>
<dbReference type="MEROPS" id="S08.142"/>